<proteinExistence type="predicted"/>
<reference evidence="1" key="1">
    <citation type="journal article" date="2021" name="Proc. Natl. Acad. Sci. U.S.A.">
        <title>A Catalog of Tens of Thousands of Viruses from Human Metagenomes Reveals Hidden Associations with Chronic Diseases.</title>
        <authorList>
            <person name="Tisza M.J."/>
            <person name="Buck C.B."/>
        </authorList>
    </citation>
    <scope>NUCLEOTIDE SEQUENCE</scope>
    <source>
        <strain evidence="1">CtcyQ27</strain>
    </source>
</reference>
<dbReference type="EMBL" id="BK016080">
    <property type="protein sequence ID" value="DAF93212.1"/>
    <property type="molecule type" value="Genomic_DNA"/>
</dbReference>
<protein>
    <submittedName>
        <fullName evidence="1">Uncharacterized protein</fullName>
    </submittedName>
</protein>
<sequence>MNRYKIETKKEYYLYDPKITSIVFDKFNRNAPFFIDTDPIIIINHYLGREIYIAGNYKKCFRDKFCDSRLFYFRLSMYCRRVNTCDTFILYNRYYLSEDLEYHFTIANMINLLLIYSIDEMFYDMVNYIYALYCPLSPDLTREVHYNYKNENQRRIYDV</sequence>
<accession>A0A8S5UFK7</accession>
<organism evidence="1">
    <name type="scientific">Myoviridae sp. ctcyQ27</name>
    <dbReference type="NCBI Taxonomy" id="2825139"/>
    <lineage>
        <taxon>Viruses</taxon>
        <taxon>Duplodnaviria</taxon>
        <taxon>Heunggongvirae</taxon>
        <taxon>Uroviricota</taxon>
        <taxon>Caudoviricetes</taxon>
    </lineage>
</organism>
<evidence type="ECO:0000313" key="1">
    <source>
        <dbReference type="EMBL" id="DAF93212.1"/>
    </source>
</evidence>
<name>A0A8S5UFK7_9CAUD</name>